<evidence type="ECO:0000256" key="4">
    <source>
        <dbReference type="ARBA" id="ARBA00022833"/>
    </source>
</evidence>
<sequence length="303" mass="33817">MAHPAALSHPAERANTHEPVRGRTTVGDFELTVVSDGHYFLDGGAMFGVVPKPMWEKRAPADAQNRILLGTNTVIVRTGQHTVAIETGLGNKMSEKMRAIFEAKEQLPRALEAAGVRPEEVDVVINTHLHFDHCGWNTTKLPDGRIVPTFPNARYFAHRGEVAHGHLQLERDAVSYNSPNYDPLVESGQMTLLDTRPNEVTEIVPGISVECYPGHTSQLLAVNIDSAGQRGCYISDLIPTSAHLDITWVMGYDLDPLTCIEQRKRFYKRAIPEQWLVLFTHDHHVPFGHVKLNEKSKPVMRQG</sequence>
<dbReference type="InterPro" id="IPR051013">
    <property type="entry name" value="MBL_superfamily_lactonases"/>
</dbReference>
<dbReference type="Pfam" id="PF00753">
    <property type="entry name" value="Lactamase_B"/>
    <property type="match status" value="1"/>
</dbReference>
<dbReference type="GO" id="GO:0046872">
    <property type="term" value="F:metal ion binding"/>
    <property type="evidence" value="ECO:0007669"/>
    <property type="project" value="UniProtKB-KW"/>
</dbReference>
<dbReference type="STRING" id="240015.ACP_2646"/>
<dbReference type="SUPFAM" id="SSF56281">
    <property type="entry name" value="Metallo-hydrolase/oxidoreductase"/>
    <property type="match status" value="1"/>
</dbReference>
<keyword evidence="8" id="KW-1185">Reference proteome</keyword>
<organism evidence="7 8">
    <name type="scientific">Acidobacterium capsulatum (strain ATCC 51196 / DSM 11244 / BCRC 80197 / JCM 7670 / NBRC 15755 / NCIMB 13165 / 161)</name>
    <dbReference type="NCBI Taxonomy" id="240015"/>
    <lineage>
        <taxon>Bacteria</taxon>
        <taxon>Pseudomonadati</taxon>
        <taxon>Acidobacteriota</taxon>
        <taxon>Terriglobia</taxon>
        <taxon>Terriglobales</taxon>
        <taxon>Acidobacteriaceae</taxon>
        <taxon>Acidobacterium</taxon>
    </lineage>
</organism>
<evidence type="ECO:0000313" key="7">
    <source>
        <dbReference type="EMBL" id="ACO32395.1"/>
    </source>
</evidence>
<reference evidence="7 8" key="1">
    <citation type="journal article" date="2009" name="Appl. Environ. Microbiol.">
        <title>Three genomes from the phylum Acidobacteria provide insight into the lifestyles of these microorganisms in soils.</title>
        <authorList>
            <person name="Ward N.L."/>
            <person name="Challacombe J.F."/>
            <person name="Janssen P.H."/>
            <person name="Henrissat B."/>
            <person name="Coutinho P.M."/>
            <person name="Wu M."/>
            <person name="Xie G."/>
            <person name="Haft D.H."/>
            <person name="Sait M."/>
            <person name="Badger J."/>
            <person name="Barabote R.D."/>
            <person name="Bradley B."/>
            <person name="Brettin T.S."/>
            <person name="Brinkac L.M."/>
            <person name="Bruce D."/>
            <person name="Creasy T."/>
            <person name="Daugherty S.C."/>
            <person name="Davidsen T.M."/>
            <person name="DeBoy R.T."/>
            <person name="Detter J.C."/>
            <person name="Dodson R.J."/>
            <person name="Durkin A.S."/>
            <person name="Ganapathy A."/>
            <person name="Gwinn-Giglio M."/>
            <person name="Han C.S."/>
            <person name="Khouri H."/>
            <person name="Kiss H."/>
            <person name="Kothari S.P."/>
            <person name="Madupu R."/>
            <person name="Nelson K.E."/>
            <person name="Nelson W.C."/>
            <person name="Paulsen I."/>
            <person name="Penn K."/>
            <person name="Ren Q."/>
            <person name="Rosovitz M.J."/>
            <person name="Selengut J.D."/>
            <person name="Shrivastava S."/>
            <person name="Sullivan S.A."/>
            <person name="Tapia R."/>
            <person name="Thompson L.S."/>
            <person name="Watkins K.L."/>
            <person name="Yang Q."/>
            <person name="Yu C."/>
            <person name="Zafar N."/>
            <person name="Zhou L."/>
            <person name="Kuske C.R."/>
        </authorList>
    </citation>
    <scope>NUCLEOTIDE SEQUENCE [LARGE SCALE GENOMIC DNA]</scope>
    <source>
        <strain evidence="8">ATCC 51196 / DSM 11244 / BCRC 80197 / JCM 7670 / NBRC 15755 / NCIMB 13165 / 161</strain>
    </source>
</reference>
<dbReference type="SMART" id="SM00849">
    <property type="entry name" value="Lactamase_B"/>
    <property type="match status" value="1"/>
</dbReference>
<accession>C1F2I6</accession>
<protein>
    <submittedName>
        <fullName evidence="7">Metallo-beta-lactamase family protein</fullName>
    </submittedName>
</protein>
<evidence type="ECO:0000313" key="8">
    <source>
        <dbReference type="Proteomes" id="UP000002207"/>
    </source>
</evidence>
<dbReference type="eggNOG" id="COG0491">
    <property type="taxonomic scope" value="Bacteria"/>
</dbReference>
<dbReference type="HOGENOM" id="CLU_056519_2_0_0"/>
<dbReference type="EMBL" id="CP001472">
    <property type="protein sequence ID" value="ACO32395.1"/>
    <property type="molecule type" value="Genomic_DNA"/>
</dbReference>
<evidence type="ECO:0000256" key="5">
    <source>
        <dbReference type="SAM" id="MobiDB-lite"/>
    </source>
</evidence>
<comment type="similarity">
    <text evidence="1">Belongs to the metallo-beta-lactamase superfamily.</text>
</comment>
<dbReference type="PANTHER" id="PTHR42978:SF6">
    <property type="entry name" value="QUORUM-QUENCHING LACTONASE YTNP-RELATED"/>
    <property type="match status" value="1"/>
</dbReference>
<dbReference type="KEGG" id="aca:ACP_2646"/>
<evidence type="ECO:0000256" key="1">
    <source>
        <dbReference type="ARBA" id="ARBA00007749"/>
    </source>
</evidence>
<feature type="region of interest" description="Disordered" evidence="5">
    <location>
        <begin position="1"/>
        <end position="23"/>
    </location>
</feature>
<dbReference type="RefSeq" id="WP_015897711.1">
    <property type="nucleotide sequence ID" value="NC_012483.1"/>
</dbReference>
<dbReference type="GO" id="GO:0016787">
    <property type="term" value="F:hydrolase activity"/>
    <property type="evidence" value="ECO:0007669"/>
    <property type="project" value="UniProtKB-KW"/>
</dbReference>
<name>C1F2I6_ACIC5</name>
<dbReference type="InterPro" id="IPR001279">
    <property type="entry name" value="Metallo-B-lactamas"/>
</dbReference>
<keyword evidence="3" id="KW-0378">Hydrolase</keyword>
<proteinExistence type="inferred from homology"/>
<feature type="domain" description="Metallo-beta-lactamase" evidence="6">
    <location>
        <begin position="70"/>
        <end position="281"/>
    </location>
</feature>
<dbReference type="InterPro" id="IPR036866">
    <property type="entry name" value="RibonucZ/Hydroxyglut_hydro"/>
</dbReference>
<evidence type="ECO:0000256" key="3">
    <source>
        <dbReference type="ARBA" id="ARBA00022801"/>
    </source>
</evidence>
<keyword evidence="2" id="KW-0479">Metal-binding</keyword>
<dbReference type="PANTHER" id="PTHR42978">
    <property type="entry name" value="QUORUM-QUENCHING LACTONASE YTNP-RELATED-RELATED"/>
    <property type="match status" value="1"/>
</dbReference>
<evidence type="ECO:0000256" key="2">
    <source>
        <dbReference type="ARBA" id="ARBA00022723"/>
    </source>
</evidence>
<dbReference type="Proteomes" id="UP000002207">
    <property type="component" value="Chromosome"/>
</dbReference>
<keyword evidence="4" id="KW-0862">Zinc</keyword>
<dbReference type="Gene3D" id="3.60.15.10">
    <property type="entry name" value="Ribonuclease Z/Hydroxyacylglutathione hydrolase-like"/>
    <property type="match status" value="1"/>
</dbReference>
<feature type="compositionally biased region" description="Basic and acidic residues" evidence="5">
    <location>
        <begin position="10"/>
        <end position="21"/>
    </location>
</feature>
<evidence type="ECO:0000259" key="6">
    <source>
        <dbReference type="SMART" id="SM00849"/>
    </source>
</evidence>
<gene>
    <name evidence="7" type="ordered locus">ACP_2646</name>
</gene>
<dbReference type="InParanoid" id="C1F2I6"/>
<dbReference type="AlphaFoldDB" id="C1F2I6"/>
<dbReference type="OrthoDB" id="9802897at2"/>